<dbReference type="Pfam" id="PF13715">
    <property type="entry name" value="CarbopepD_reg_2"/>
    <property type="match status" value="1"/>
</dbReference>
<reference evidence="2" key="1">
    <citation type="submission" date="2016-11" db="EMBL/GenBank/DDBJ databases">
        <authorList>
            <person name="Varghese N."/>
            <person name="Submissions S."/>
        </authorList>
    </citation>
    <scope>NUCLEOTIDE SEQUENCE [LARGE SCALE GENOMIC DNA]</scope>
    <source>
        <strain evidence="2">DSM 26134</strain>
    </source>
</reference>
<dbReference type="InterPro" id="IPR008969">
    <property type="entry name" value="CarboxyPept-like_regulatory"/>
</dbReference>
<organism evidence="1 2">
    <name type="scientific">Reichenbachiella agariperforans</name>
    <dbReference type="NCBI Taxonomy" id="156994"/>
    <lineage>
        <taxon>Bacteria</taxon>
        <taxon>Pseudomonadati</taxon>
        <taxon>Bacteroidota</taxon>
        <taxon>Cytophagia</taxon>
        <taxon>Cytophagales</taxon>
        <taxon>Reichenbachiellaceae</taxon>
        <taxon>Reichenbachiella</taxon>
    </lineage>
</organism>
<name>A0A1M6VJA2_REIAG</name>
<dbReference type="AlphaFoldDB" id="A0A1M6VJA2"/>
<dbReference type="InterPro" id="IPR037066">
    <property type="entry name" value="Plug_dom_sf"/>
</dbReference>
<dbReference type="SUPFAM" id="SSF49464">
    <property type="entry name" value="Carboxypeptidase regulatory domain-like"/>
    <property type="match status" value="1"/>
</dbReference>
<gene>
    <name evidence="1" type="ORF">SAMN04488028_10975</name>
</gene>
<accession>A0A1M6VJA2</accession>
<evidence type="ECO:0000313" key="2">
    <source>
        <dbReference type="Proteomes" id="UP000184474"/>
    </source>
</evidence>
<dbReference type="Proteomes" id="UP000184474">
    <property type="component" value="Unassembled WGS sequence"/>
</dbReference>
<keyword evidence="1" id="KW-0675">Receptor</keyword>
<dbReference type="Gene3D" id="2.60.40.1120">
    <property type="entry name" value="Carboxypeptidase-like, regulatory domain"/>
    <property type="match status" value="1"/>
</dbReference>
<keyword evidence="2" id="KW-1185">Reference proteome</keyword>
<dbReference type="STRING" id="156994.SAMN04488028_10975"/>
<dbReference type="SUPFAM" id="SSF56935">
    <property type="entry name" value="Porins"/>
    <property type="match status" value="1"/>
</dbReference>
<dbReference type="RefSeq" id="WP_073124890.1">
    <property type="nucleotide sequence ID" value="NZ_FRAA01000009.1"/>
</dbReference>
<dbReference type="EMBL" id="FRAA01000009">
    <property type="protein sequence ID" value="SHK81560.1"/>
    <property type="molecule type" value="Genomic_DNA"/>
</dbReference>
<protein>
    <submittedName>
        <fullName evidence="1">TonB-dependent Receptor Plug Domain</fullName>
    </submittedName>
</protein>
<evidence type="ECO:0000313" key="1">
    <source>
        <dbReference type="EMBL" id="SHK81560.1"/>
    </source>
</evidence>
<sequence>MTTKHHSIYLVLIVLFMINTTVLGQPITQTIRGTIIDQDSKSPAIGANIVILGTDPIKGAVTDVEGQFRVDGVAIGRINLRITMIGYETKTIPNLLVSSAKELILDIPMEESFEKLDEVVVIAKKDKSEVLNEMSLVSARTFSVEETGRFAGSFGDPARMVSGFAGVTNSPDGNNDIIVRGNSPKGILWRLEGIEIPNPNHFANDGATGGPINALNSNMLSDSDFMSGAFAPEYGNALSGVFDMKLKKGNNEQREYTAGISTLGLDFTLEGPFKPNYNGSYLMNYRYSSLALIDKTGLIDFGGVPKYQDMSFNINLPVNQKHSFSVFGLGGISSISTEETIDDSDEIVGKAIMQSNMGTIGVIYNYLIDPRSYLRASVSVSGTLLQNTYDIPENNDPTDFYRVYDTDYSKTFIRSAVTYGFKWNAQHKFEIGVINNSHYYNMTQNAYNYDQDRLENVLDDDGNTNRTQGFLTWKYRITEDLTMTSGLHGQHFALNNSYSIEPRAALKWETSPRNSVSIGAGIHSRMESAAVYLWKFQQSDGSYTQPNKSLEVSKAAHLVLGYDQLIGQRTHFKTELYYQYLYDTPVENDPNSTISMINISDLYTQFDLVNEGTGQNYGLEMTLEQYLHQGFYYLSSASIFQSLYTPMDGVERETAFANQYIFNVLAGKEFKIGQANKKRVLFVNGKVTLMGGKRYTPIDLAASIATGEEVRMDDKPFSERSDDLFIANIAIGTRRNKGRTTRELKFDVQNVTNSQAVVNEYFVQATNEIYKVTQLALFPTISYSISF</sequence>
<proteinExistence type="predicted"/>
<dbReference type="Gene3D" id="2.170.130.10">
    <property type="entry name" value="TonB-dependent receptor, plug domain"/>
    <property type="match status" value="1"/>
</dbReference>